<keyword evidence="6" id="KW-0496">Mitochondrion</keyword>
<dbReference type="FunFam" id="1.20.120.310:FF:000003">
    <property type="entry name" value="Sulfhydryl oxidase"/>
    <property type="match status" value="1"/>
</dbReference>
<evidence type="ECO:0000256" key="10">
    <source>
        <dbReference type="SAM" id="MobiDB-lite"/>
    </source>
</evidence>
<accession>F1LFZ7</accession>
<feature type="region of interest" description="Disordered" evidence="10">
    <location>
        <begin position="28"/>
        <end position="60"/>
    </location>
</feature>
<keyword evidence="7" id="KW-1015">Disulfide bond</keyword>
<dbReference type="InterPro" id="IPR036774">
    <property type="entry name" value="ERV/ALR_sulphydryl_oxid_sf"/>
</dbReference>
<proteinExistence type="evidence at transcript level"/>
<comment type="cofactor">
    <cofactor evidence="1 9">
        <name>FAD</name>
        <dbReference type="ChEBI" id="CHEBI:57692"/>
    </cofactor>
</comment>
<feature type="domain" description="ERV/ALR sulfhydryl oxidase" evidence="11">
    <location>
        <begin position="63"/>
        <end position="163"/>
    </location>
</feature>
<evidence type="ECO:0000256" key="1">
    <source>
        <dbReference type="ARBA" id="ARBA00001974"/>
    </source>
</evidence>
<dbReference type="SUPFAM" id="SSF69000">
    <property type="entry name" value="FAD-dependent thiol oxidase"/>
    <property type="match status" value="1"/>
</dbReference>
<dbReference type="GO" id="GO:0005758">
    <property type="term" value="C:mitochondrial intermembrane space"/>
    <property type="evidence" value="ECO:0007669"/>
    <property type="project" value="UniProtKB-SubCell"/>
</dbReference>
<evidence type="ECO:0000256" key="5">
    <source>
        <dbReference type="ARBA" id="ARBA00023002"/>
    </source>
</evidence>
<organism evidence="12">
    <name type="scientific">Ascaris suum</name>
    <name type="common">Pig roundworm</name>
    <name type="synonym">Ascaris lumbricoides</name>
    <dbReference type="NCBI Taxonomy" id="6253"/>
    <lineage>
        <taxon>Eukaryota</taxon>
        <taxon>Metazoa</taxon>
        <taxon>Ecdysozoa</taxon>
        <taxon>Nematoda</taxon>
        <taxon>Chromadorea</taxon>
        <taxon>Rhabditida</taxon>
        <taxon>Spirurina</taxon>
        <taxon>Ascaridomorpha</taxon>
        <taxon>Ascaridoidea</taxon>
        <taxon>Ascarididae</taxon>
        <taxon>Ascaris</taxon>
    </lineage>
</organism>
<comment type="subcellular location">
    <subcellularLocation>
        <location evidence="2">Mitochondrion intermembrane space</location>
    </subcellularLocation>
</comment>
<dbReference type="GO" id="GO:0016971">
    <property type="term" value="F:flavin-dependent sulfhydryl oxidase activity"/>
    <property type="evidence" value="ECO:0007669"/>
    <property type="project" value="InterPro"/>
</dbReference>
<sequence>MELPKSSEKPCRACMSVEELMKRARELASKVKAKADTSNGASPSNSIRQERVVEEEKPMRADCPLDTEQLGKSTWNFLHTMAAYYPEKPSEEDKNNARMMMHLLGKLYPCAPCADGLRRDLESHPPRVENRDEFSIWMCEMHNRVSRKLGKEEFDCSLWKQRWLDGWKDGSCDY</sequence>
<evidence type="ECO:0000256" key="7">
    <source>
        <dbReference type="ARBA" id="ARBA00023157"/>
    </source>
</evidence>
<dbReference type="EC" id="1.8.3.2" evidence="9"/>
<keyword evidence="4 9" id="KW-0274">FAD</keyword>
<evidence type="ECO:0000256" key="2">
    <source>
        <dbReference type="ARBA" id="ARBA00004569"/>
    </source>
</evidence>
<evidence type="ECO:0000256" key="3">
    <source>
        <dbReference type="ARBA" id="ARBA00022630"/>
    </source>
</evidence>
<feature type="compositionally biased region" description="Basic and acidic residues" evidence="10">
    <location>
        <begin position="48"/>
        <end position="60"/>
    </location>
</feature>
<dbReference type="GO" id="GO:0050660">
    <property type="term" value="F:flavin adenine dinucleotide binding"/>
    <property type="evidence" value="ECO:0007669"/>
    <property type="project" value="TreeGrafter"/>
</dbReference>
<keyword evidence="3 9" id="KW-0285">Flavoprotein</keyword>
<reference evidence="12" key="1">
    <citation type="journal article" date="2011" name="Genome Res.">
        <title>Deep small RNA sequencing from the nematode Ascaris reveals conservation, functional diversification, and novel developmental profiles.</title>
        <authorList>
            <person name="Wang J."/>
            <person name="Czech B."/>
            <person name="Crunk A."/>
            <person name="Wallace A."/>
            <person name="Mitreva M."/>
            <person name="Hannon G.J."/>
            <person name="Davis R.E."/>
        </authorList>
    </citation>
    <scope>NUCLEOTIDE SEQUENCE</scope>
</reference>
<dbReference type="PANTHER" id="PTHR12645">
    <property type="entry name" value="ALR/ERV"/>
    <property type="match status" value="1"/>
</dbReference>
<evidence type="ECO:0000256" key="4">
    <source>
        <dbReference type="ARBA" id="ARBA00022827"/>
    </source>
</evidence>
<dbReference type="AlphaFoldDB" id="F1LFZ7"/>
<name>F1LFZ7_ASCSU</name>
<evidence type="ECO:0000256" key="6">
    <source>
        <dbReference type="ARBA" id="ARBA00023128"/>
    </source>
</evidence>
<dbReference type="Gene3D" id="1.20.120.310">
    <property type="entry name" value="ERV/ALR sulfhydryl oxidase domain"/>
    <property type="match status" value="1"/>
</dbReference>
<feature type="compositionally biased region" description="Polar residues" evidence="10">
    <location>
        <begin position="36"/>
        <end position="47"/>
    </location>
</feature>
<protein>
    <recommendedName>
        <fullName evidence="9">Sulfhydryl oxidase</fullName>
        <ecNumber evidence="9">1.8.3.2</ecNumber>
    </recommendedName>
</protein>
<keyword evidence="5 9" id="KW-0560">Oxidoreductase</keyword>
<comment type="catalytic activity">
    <reaction evidence="8 9">
        <text>2 R'C(R)SH + O2 = R'C(R)S-S(R)CR' + H2O2</text>
        <dbReference type="Rhea" id="RHEA:17357"/>
        <dbReference type="ChEBI" id="CHEBI:15379"/>
        <dbReference type="ChEBI" id="CHEBI:16240"/>
        <dbReference type="ChEBI" id="CHEBI:16520"/>
        <dbReference type="ChEBI" id="CHEBI:17412"/>
        <dbReference type="EC" id="1.8.3.2"/>
    </reaction>
</comment>
<dbReference type="PANTHER" id="PTHR12645:SF0">
    <property type="entry name" value="FAD-LINKED SULFHYDRYL OXIDASE ALR"/>
    <property type="match status" value="1"/>
</dbReference>
<dbReference type="EMBL" id="JI212791">
    <property type="protein sequence ID" value="ADY49051.1"/>
    <property type="molecule type" value="mRNA"/>
</dbReference>
<evidence type="ECO:0000259" key="11">
    <source>
        <dbReference type="PROSITE" id="PS51324"/>
    </source>
</evidence>
<dbReference type="Pfam" id="PF04777">
    <property type="entry name" value="Evr1_Alr"/>
    <property type="match status" value="1"/>
</dbReference>
<evidence type="ECO:0000256" key="9">
    <source>
        <dbReference type="RuleBase" id="RU371123"/>
    </source>
</evidence>
<evidence type="ECO:0000256" key="8">
    <source>
        <dbReference type="ARBA" id="ARBA00048864"/>
    </source>
</evidence>
<dbReference type="InterPro" id="IPR039799">
    <property type="entry name" value="ALR/ERV"/>
</dbReference>
<evidence type="ECO:0000313" key="12">
    <source>
        <dbReference type="EMBL" id="ADY49051.1"/>
    </source>
</evidence>
<dbReference type="PROSITE" id="PS51324">
    <property type="entry name" value="ERV_ALR"/>
    <property type="match status" value="1"/>
</dbReference>
<dbReference type="InterPro" id="IPR017905">
    <property type="entry name" value="ERV/ALR_sulphydryl_oxidase"/>
</dbReference>